<dbReference type="PROSITE" id="PS00166">
    <property type="entry name" value="ENOYL_COA_HYDRATASE"/>
    <property type="match status" value="1"/>
</dbReference>
<dbReference type="STRING" id="311180.SAMN04488050_11833"/>
<reference evidence="6" key="1">
    <citation type="submission" date="2016-10" db="EMBL/GenBank/DDBJ databases">
        <authorList>
            <person name="Varghese N."/>
            <person name="Submissions S."/>
        </authorList>
    </citation>
    <scope>NUCLEOTIDE SEQUENCE [LARGE SCALE GENOMIC DNA]</scope>
    <source>
        <strain evidence="6">DSM 26894</strain>
    </source>
</reference>
<dbReference type="PANTHER" id="PTHR11941">
    <property type="entry name" value="ENOYL-COA HYDRATASE-RELATED"/>
    <property type="match status" value="1"/>
</dbReference>
<keyword evidence="2" id="KW-0443">Lipid metabolism</keyword>
<dbReference type="Gene3D" id="1.10.12.10">
    <property type="entry name" value="Lyase 2-enoyl-coa Hydratase, Chain A, domain 2"/>
    <property type="match status" value="1"/>
</dbReference>
<dbReference type="OrthoDB" id="9775794at2"/>
<sequence length="270" mass="29081">MSAPHLREERRGPVLLLTLNRPEVRNAISPEMACRLADAFAAFDADDALRVAILTGAGEQAFCAGGDLGRTLPLLSGDRAPEDDWDRRFLNEPGLQDRSALRRAAPAKPVIAAINGLCLAGGMETMLGTDLRICAEGAVFGLPEARRGVIPFAGALVRLGRQIPEPVALELLLTGGTIDAERAREIGLVNRVVPQAEVLERAFEMAAALAENGPVSLREIKRVVRGSSGLTLDEGFALEDEAKRIVMASEDAREGPRAFMEKRKPRFVGR</sequence>
<dbReference type="InterPro" id="IPR014748">
    <property type="entry name" value="Enoyl-CoA_hydra_C"/>
</dbReference>
<evidence type="ECO:0000256" key="3">
    <source>
        <dbReference type="ARBA" id="ARBA00023239"/>
    </source>
</evidence>
<name>A0A1I6WCM3_9RHOB</name>
<evidence type="ECO:0000256" key="4">
    <source>
        <dbReference type="RuleBase" id="RU003707"/>
    </source>
</evidence>
<keyword evidence="6" id="KW-1185">Reference proteome</keyword>
<dbReference type="PANTHER" id="PTHR11941:SF169">
    <property type="entry name" value="(7AS)-7A-METHYL-1,5-DIOXO-2,3,5,6,7,7A-HEXAHYDRO-1H-INDENE-CARBOXYL-COA HYDROLASE"/>
    <property type="match status" value="1"/>
</dbReference>
<proteinExistence type="inferred from homology"/>
<dbReference type="EMBL" id="FOZW01000018">
    <property type="protein sequence ID" value="SFT23735.1"/>
    <property type="molecule type" value="Genomic_DNA"/>
</dbReference>
<dbReference type="RefSeq" id="WP_092430390.1">
    <property type="nucleotide sequence ID" value="NZ_FNCL01000019.1"/>
</dbReference>
<comment type="similarity">
    <text evidence="1 4">Belongs to the enoyl-CoA hydratase/isomerase family.</text>
</comment>
<dbReference type="GO" id="GO:0016836">
    <property type="term" value="F:hydro-lyase activity"/>
    <property type="evidence" value="ECO:0007669"/>
    <property type="project" value="UniProtKB-ARBA"/>
</dbReference>
<dbReference type="GO" id="GO:0006635">
    <property type="term" value="P:fatty acid beta-oxidation"/>
    <property type="evidence" value="ECO:0007669"/>
    <property type="project" value="TreeGrafter"/>
</dbReference>
<gene>
    <name evidence="5" type="ORF">SAMN04488050_11833</name>
</gene>
<accession>A0A1I6WCM3</accession>
<evidence type="ECO:0000256" key="2">
    <source>
        <dbReference type="ARBA" id="ARBA00023098"/>
    </source>
</evidence>
<dbReference type="CDD" id="cd06558">
    <property type="entry name" value="crotonase-like"/>
    <property type="match status" value="1"/>
</dbReference>
<dbReference type="AlphaFoldDB" id="A0A1I6WCM3"/>
<keyword evidence="3" id="KW-0456">Lyase</keyword>
<protein>
    <submittedName>
        <fullName evidence="5">Enoyl-CoA hydratase</fullName>
    </submittedName>
</protein>
<dbReference type="InterPro" id="IPR029045">
    <property type="entry name" value="ClpP/crotonase-like_dom_sf"/>
</dbReference>
<dbReference type="InterPro" id="IPR001753">
    <property type="entry name" value="Enoyl-CoA_hydra/iso"/>
</dbReference>
<dbReference type="InterPro" id="IPR018376">
    <property type="entry name" value="Enoyl-CoA_hyd/isom_CS"/>
</dbReference>
<dbReference type="FunFam" id="1.10.12.10:FF:000001">
    <property type="entry name" value="Probable enoyl-CoA hydratase, mitochondrial"/>
    <property type="match status" value="1"/>
</dbReference>
<evidence type="ECO:0000313" key="6">
    <source>
        <dbReference type="Proteomes" id="UP000199392"/>
    </source>
</evidence>
<dbReference type="Gene3D" id="3.90.226.10">
    <property type="entry name" value="2-enoyl-CoA Hydratase, Chain A, domain 1"/>
    <property type="match status" value="1"/>
</dbReference>
<dbReference type="SUPFAM" id="SSF52096">
    <property type="entry name" value="ClpP/crotonase"/>
    <property type="match status" value="1"/>
</dbReference>
<evidence type="ECO:0000313" key="5">
    <source>
        <dbReference type="EMBL" id="SFT23735.1"/>
    </source>
</evidence>
<organism evidence="5 6">
    <name type="scientific">Alloyangia pacifica</name>
    <dbReference type="NCBI Taxonomy" id="311180"/>
    <lineage>
        <taxon>Bacteria</taxon>
        <taxon>Pseudomonadati</taxon>
        <taxon>Pseudomonadota</taxon>
        <taxon>Alphaproteobacteria</taxon>
        <taxon>Rhodobacterales</taxon>
        <taxon>Roseobacteraceae</taxon>
        <taxon>Alloyangia</taxon>
    </lineage>
</organism>
<evidence type="ECO:0000256" key="1">
    <source>
        <dbReference type="ARBA" id="ARBA00005254"/>
    </source>
</evidence>
<dbReference type="Proteomes" id="UP000199392">
    <property type="component" value="Unassembled WGS sequence"/>
</dbReference>
<dbReference type="Pfam" id="PF00378">
    <property type="entry name" value="ECH_1"/>
    <property type="match status" value="1"/>
</dbReference>